<accession>A0A8X6XQH1</accession>
<dbReference type="AlphaFoldDB" id="A0A8X6XQH1"/>
<keyword evidence="3" id="KW-1185">Reference proteome</keyword>
<proteinExistence type="predicted"/>
<dbReference type="EMBL" id="BMAV01011854">
    <property type="protein sequence ID" value="GFY58010.1"/>
    <property type="molecule type" value="Genomic_DNA"/>
</dbReference>
<feature type="compositionally biased region" description="Basic and acidic residues" evidence="1">
    <location>
        <begin position="1"/>
        <end position="11"/>
    </location>
</feature>
<comment type="caution">
    <text evidence="2">The sequence shown here is derived from an EMBL/GenBank/DDBJ whole genome shotgun (WGS) entry which is preliminary data.</text>
</comment>
<feature type="region of interest" description="Disordered" evidence="1">
    <location>
        <begin position="1"/>
        <end position="22"/>
    </location>
</feature>
<organism evidence="2 3">
    <name type="scientific">Trichonephila inaurata madagascariensis</name>
    <dbReference type="NCBI Taxonomy" id="2747483"/>
    <lineage>
        <taxon>Eukaryota</taxon>
        <taxon>Metazoa</taxon>
        <taxon>Ecdysozoa</taxon>
        <taxon>Arthropoda</taxon>
        <taxon>Chelicerata</taxon>
        <taxon>Arachnida</taxon>
        <taxon>Araneae</taxon>
        <taxon>Araneomorphae</taxon>
        <taxon>Entelegynae</taxon>
        <taxon>Araneoidea</taxon>
        <taxon>Nephilidae</taxon>
        <taxon>Trichonephila</taxon>
        <taxon>Trichonephila inaurata</taxon>
    </lineage>
</organism>
<gene>
    <name evidence="2" type="ORF">TNIN_266981</name>
</gene>
<evidence type="ECO:0000256" key="1">
    <source>
        <dbReference type="SAM" id="MobiDB-lite"/>
    </source>
</evidence>
<protein>
    <submittedName>
        <fullName evidence="2">Uncharacterized protein</fullName>
    </submittedName>
</protein>
<dbReference type="Proteomes" id="UP000886998">
    <property type="component" value="Unassembled WGS sequence"/>
</dbReference>
<reference evidence="2" key="1">
    <citation type="submission" date="2020-08" db="EMBL/GenBank/DDBJ databases">
        <title>Multicomponent nature underlies the extraordinary mechanical properties of spider dragline silk.</title>
        <authorList>
            <person name="Kono N."/>
            <person name="Nakamura H."/>
            <person name="Mori M."/>
            <person name="Yoshida Y."/>
            <person name="Ohtoshi R."/>
            <person name="Malay A.D."/>
            <person name="Moran D.A.P."/>
            <person name="Tomita M."/>
            <person name="Numata K."/>
            <person name="Arakawa K."/>
        </authorList>
    </citation>
    <scope>NUCLEOTIDE SEQUENCE</scope>
</reference>
<dbReference type="OrthoDB" id="10413034at2759"/>
<evidence type="ECO:0000313" key="2">
    <source>
        <dbReference type="EMBL" id="GFY58010.1"/>
    </source>
</evidence>
<sequence length="85" mass="9864">MCSCMKREMSDGNKQQENCQMDRPLKMSPELNEAQKSHLAKLLRTFSGIFTKTDKSATARTNVKFRIHTVDHAPIYRRAHRFPPT</sequence>
<name>A0A8X6XQH1_9ARAC</name>
<evidence type="ECO:0000313" key="3">
    <source>
        <dbReference type="Proteomes" id="UP000886998"/>
    </source>
</evidence>